<organism evidence="2 6">
    <name type="scientific">Phytophthora rubi</name>
    <dbReference type="NCBI Taxonomy" id="129364"/>
    <lineage>
        <taxon>Eukaryota</taxon>
        <taxon>Sar</taxon>
        <taxon>Stramenopiles</taxon>
        <taxon>Oomycota</taxon>
        <taxon>Peronosporomycetes</taxon>
        <taxon>Peronosporales</taxon>
        <taxon>Peronosporaceae</taxon>
        <taxon>Phytophthora</taxon>
    </lineage>
</organism>
<name>A0A6A3G7X2_9STRA</name>
<gene>
    <name evidence="1" type="ORF">PR001_g32889</name>
    <name evidence="2" type="ORF">PR002_g32373</name>
    <name evidence="3" type="ORF">PR003_g33966</name>
</gene>
<proteinExistence type="predicted"/>
<dbReference type="Pfam" id="PF13279">
    <property type="entry name" value="4HBT_2"/>
    <property type="match status" value="1"/>
</dbReference>
<evidence type="ECO:0000313" key="4">
    <source>
        <dbReference type="Proteomes" id="UP000429607"/>
    </source>
</evidence>
<accession>A0A6A3G7X2</accession>
<evidence type="ECO:0000313" key="1">
    <source>
        <dbReference type="EMBL" id="KAE8953419.1"/>
    </source>
</evidence>
<sequence length="228" mass="26000">MIPRILWHMGAGVLRRKLSPQPPGALLRYPGVWKTRASLTDCNLTRTLPEKAYYRSMELAIWYGCGAQGILHACARNRWHFVFGSQGVRHVKPIRLFQRYEVHTRNVYWDDAWLFLLAQFKCPDSGEVFAEGLSRCMLRSGRDCVDSRLLYEEMGVDGLPQQLEMPDVIHKFLQWDAATKSDMKATAEANAMAYDSSQKPGLLSTHSMNLPFQSHVHGQGYHVKGDSM</sequence>
<dbReference type="EMBL" id="QXFU01010564">
    <property type="protein sequence ID" value="KAE8953472.1"/>
    <property type="molecule type" value="Genomic_DNA"/>
</dbReference>
<dbReference type="EMBL" id="QXFT01010429">
    <property type="protein sequence ID" value="KAE9261352.1"/>
    <property type="molecule type" value="Genomic_DNA"/>
</dbReference>
<evidence type="ECO:0000313" key="5">
    <source>
        <dbReference type="Proteomes" id="UP000434957"/>
    </source>
</evidence>
<dbReference type="Gene3D" id="3.10.129.10">
    <property type="entry name" value="Hotdog Thioesterase"/>
    <property type="match status" value="1"/>
</dbReference>
<reference evidence="4 6" key="1">
    <citation type="submission" date="2018-09" db="EMBL/GenBank/DDBJ databases">
        <title>Genomic investigation of the strawberry pathogen Phytophthora fragariae indicates pathogenicity is determined by transcriptional variation in three key races.</title>
        <authorList>
            <person name="Adams T.M."/>
            <person name="Armitage A.D."/>
            <person name="Sobczyk M.K."/>
            <person name="Bates H.J."/>
            <person name="Dunwell J.M."/>
            <person name="Nellist C.F."/>
            <person name="Harrison R.J."/>
        </authorList>
    </citation>
    <scope>NUCLEOTIDE SEQUENCE [LARGE SCALE GENOMIC DNA]</scope>
    <source>
        <strain evidence="1 4">SCRP249</strain>
        <strain evidence="2 6">SCRP324</strain>
        <strain evidence="3 5">SCRP333</strain>
    </source>
</reference>
<dbReference type="AlphaFoldDB" id="A0A6A3G7X2"/>
<keyword evidence="5" id="KW-1185">Reference proteome</keyword>
<dbReference type="SUPFAM" id="SSF54637">
    <property type="entry name" value="Thioesterase/thiol ester dehydrase-isomerase"/>
    <property type="match status" value="1"/>
</dbReference>
<dbReference type="PANTHER" id="PTHR12475">
    <property type="match status" value="1"/>
</dbReference>
<dbReference type="OrthoDB" id="265761at2759"/>
<comment type="caution">
    <text evidence="2">The sequence shown here is derived from an EMBL/GenBank/DDBJ whole genome shotgun (WGS) entry which is preliminary data.</text>
</comment>
<dbReference type="Proteomes" id="UP000434957">
    <property type="component" value="Unassembled WGS sequence"/>
</dbReference>
<evidence type="ECO:0000313" key="6">
    <source>
        <dbReference type="Proteomes" id="UP000435112"/>
    </source>
</evidence>
<protein>
    <submittedName>
        <fullName evidence="2">Uncharacterized protein</fullName>
    </submittedName>
</protein>
<dbReference type="InterPro" id="IPR051490">
    <property type="entry name" value="THEM6_lcsJ_thioesterase"/>
</dbReference>
<dbReference type="EMBL" id="QXFV01010699">
    <property type="protein sequence ID" value="KAE8953419.1"/>
    <property type="molecule type" value="Genomic_DNA"/>
</dbReference>
<dbReference type="Proteomes" id="UP000429607">
    <property type="component" value="Unassembled WGS sequence"/>
</dbReference>
<dbReference type="InterPro" id="IPR029069">
    <property type="entry name" value="HotDog_dom_sf"/>
</dbReference>
<evidence type="ECO:0000313" key="2">
    <source>
        <dbReference type="EMBL" id="KAE8953472.1"/>
    </source>
</evidence>
<evidence type="ECO:0000313" key="3">
    <source>
        <dbReference type="EMBL" id="KAE9261352.1"/>
    </source>
</evidence>
<dbReference type="Proteomes" id="UP000435112">
    <property type="component" value="Unassembled WGS sequence"/>
</dbReference>
<dbReference type="PANTHER" id="PTHR12475:SF4">
    <property type="entry name" value="PROTEIN THEM6"/>
    <property type="match status" value="1"/>
</dbReference>